<evidence type="ECO:0000313" key="18">
    <source>
        <dbReference type="EMBL" id="WRO23030.1"/>
    </source>
</evidence>
<feature type="domain" description="Cyclic nucleotide-binding" evidence="17">
    <location>
        <begin position="315"/>
        <end position="380"/>
    </location>
</feature>
<evidence type="ECO:0000256" key="14">
    <source>
        <dbReference type="PIRSR" id="PIRSR618044-2"/>
    </source>
</evidence>
<keyword evidence="11" id="KW-0961">Cell wall biogenesis/degradation</keyword>
<dbReference type="InterPro" id="IPR012338">
    <property type="entry name" value="Beta-lactam/transpept-like"/>
</dbReference>
<dbReference type="InterPro" id="IPR015956">
    <property type="entry name" value="Peniciliin-bd_prot_C_sf"/>
</dbReference>
<organism evidence="18 19">
    <name type="scientific">Metallumcola ferriviriculae</name>
    <dbReference type="NCBI Taxonomy" id="3039180"/>
    <lineage>
        <taxon>Bacteria</taxon>
        <taxon>Bacillati</taxon>
        <taxon>Bacillota</taxon>
        <taxon>Clostridia</taxon>
        <taxon>Neomoorellales</taxon>
        <taxon>Desulfitibacteraceae</taxon>
        <taxon>Metallumcola</taxon>
    </lineage>
</organism>
<keyword evidence="8" id="KW-0378">Hydrolase</keyword>
<evidence type="ECO:0000256" key="16">
    <source>
        <dbReference type="SAM" id="SignalP"/>
    </source>
</evidence>
<evidence type="ECO:0000256" key="15">
    <source>
        <dbReference type="RuleBase" id="RU004016"/>
    </source>
</evidence>
<feature type="active site" description="Acyl-ester intermediate" evidence="13">
    <location>
        <position position="59"/>
    </location>
</feature>
<dbReference type="GO" id="GO:0009252">
    <property type="term" value="P:peptidoglycan biosynthetic process"/>
    <property type="evidence" value="ECO:0007669"/>
    <property type="project" value="UniProtKB-KW"/>
</dbReference>
<gene>
    <name evidence="18" type="ORF">MFMK1_002876</name>
</gene>
<feature type="chain" id="PRO_5043647713" description="serine-type D-Ala-D-Ala carboxypeptidase" evidence="16">
    <location>
        <begin position="26"/>
        <end position="380"/>
    </location>
</feature>
<dbReference type="Gene3D" id="2.60.410.10">
    <property type="entry name" value="D-Ala-D-Ala carboxypeptidase, C-terminal domain"/>
    <property type="match status" value="1"/>
</dbReference>
<evidence type="ECO:0000256" key="11">
    <source>
        <dbReference type="ARBA" id="ARBA00023316"/>
    </source>
</evidence>
<comment type="similarity">
    <text evidence="3 15">Belongs to the peptidase S11 family.</text>
</comment>
<protein>
    <recommendedName>
        <fullName evidence="4">serine-type D-Ala-D-Ala carboxypeptidase</fullName>
        <ecNumber evidence="4">3.4.16.4</ecNumber>
    </recommendedName>
</protein>
<sequence>MKRKLAFTLIFTMLFSVMVVSGAYAVDLNLDVESAALMDAATGKLLYDQDAHKKWYPASMTKMMTLIVALEAVEQGKVQLTDKVTASENACSYGGSQVWLEPGETFTLEKLLIAVAVGSANDASVAVAEYIGGTEENFVDMMNKRAKELGAKNTHFVNSHGLHDDDHYTTAYDMAVIGRHATTMSKMMEIVSTEYYEFRAEPELKLWNLNKLLWWYKGADGLKTGTTSIAKRNLTATAQREGLRLVAVVMGVEKRNGHFSNAMNLLNYGFNTFKFHSTYSKGDKVGIVDVSKGLLEQIDAVASDNVGFLSEKGEEVKVETKVNLEQYVEAPIEAGQKLGEVVVYNQGEEVNRVDLVAAQAVERAGFFHILKKTFRNILGK</sequence>
<dbReference type="Proteomes" id="UP001329915">
    <property type="component" value="Chromosome"/>
</dbReference>
<dbReference type="Pfam" id="PF00768">
    <property type="entry name" value="Peptidase_S11"/>
    <property type="match status" value="1"/>
</dbReference>
<name>A0AAU0US31_9FIRM</name>
<evidence type="ECO:0000256" key="3">
    <source>
        <dbReference type="ARBA" id="ARBA00007164"/>
    </source>
</evidence>
<evidence type="ECO:0000259" key="17">
    <source>
        <dbReference type="PROSITE" id="PS50042"/>
    </source>
</evidence>
<dbReference type="GO" id="GO:0008360">
    <property type="term" value="P:regulation of cell shape"/>
    <property type="evidence" value="ECO:0007669"/>
    <property type="project" value="UniProtKB-KW"/>
</dbReference>
<dbReference type="GO" id="GO:0071555">
    <property type="term" value="P:cell wall organization"/>
    <property type="evidence" value="ECO:0007669"/>
    <property type="project" value="UniProtKB-KW"/>
</dbReference>
<dbReference type="AlphaFoldDB" id="A0AAU0US31"/>
<keyword evidence="7 16" id="KW-0732">Signal</keyword>
<keyword evidence="6" id="KW-0645">Protease</keyword>
<keyword evidence="9" id="KW-0133">Cell shape</keyword>
<evidence type="ECO:0000256" key="5">
    <source>
        <dbReference type="ARBA" id="ARBA00022645"/>
    </source>
</evidence>
<feature type="active site" description="Proton acceptor" evidence="13">
    <location>
        <position position="62"/>
    </location>
</feature>
<evidence type="ECO:0000256" key="10">
    <source>
        <dbReference type="ARBA" id="ARBA00022984"/>
    </source>
</evidence>
<comment type="function">
    <text evidence="1">Removes C-terminal D-alanyl residues from sugar-peptide cell wall precursors.</text>
</comment>
<dbReference type="PRINTS" id="PR00725">
    <property type="entry name" value="DADACBPTASE1"/>
</dbReference>
<dbReference type="GO" id="GO:0009002">
    <property type="term" value="F:serine-type D-Ala-D-Ala carboxypeptidase activity"/>
    <property type="evidence" value="ECO:0007669"/>
    <property type="project" value="UniProtKB-EC"/>
</dbReference>
<reference evidence="18 19" key="1">
    <citation type="submission" date="2023-04" db="EMBL/GenBank/DDBJ databases">
        <authorList>
            <person name="Hsu D."/>
        </authorList>
    </citation>
    <scope>NUCLEOTIDE SEQUENCE [LARGE SCALE GENOMIC DNA]</scope>
    <source>
        <strain evidence="18 19">MK1</strain>
    </source>
</reference>
<accession>A0AAU0US31</accession>
<dbReference type="PROSITE" id="PS50042">
    <property type="entry name" value="CNMP_BINDING_3"/>
    <property type="match status" value="1"/>
</dbReference>
<dbReference type="RefSeq" id="WP_366922418.1">
    <property type="nucleotide sequence ID" value="NZ_CP121694.1"/>
</dbReference>
<evidence type="ECO:0000256" key="2">
    <source>
        <dbReference type="ARBA" id="ARBA00004752"/>
    </source>
</evidence>
<dbReference type="GO" id="GO:0006508">
    <property type="term" value="P:proteolysis"/>
    <property type="evidence" value="ECO:0007669"/>
    <property type="project" value="UniProtKB-KW"/>
</dbReference>
<dbReference type="Pfam" id="PF07943">
    <property type="entry name" value="PBP5_C"/>
    <property type="match status" value="1"/>
</dbReference>
<feature type="binding site" evidence="14">
    <location>
        <position position="223"/>
    </location>
    <ligand>
        <name>substrate</name>
    </ligand>
</feature>
<dbReference type="EC" id="3.4.16.4" evidence="4"/>
<dbReference type="EMBL" id="CP121694">
    <property type="protein sequence ID" value="WRO23030.1"/>
    <property type="molecule type" value="Genomic_DNA"/>
</dbReference>
<dbReference type="PANTHER" id="PTHR21581">
    <property type="entry name" value="D-ALANYL-D-ALANINE CARBOXYPEPTIDASE"/>
    <property type="match status" value="1"/>
</dbReference>
<feature type="active site" evidence="13">
    <location>
        <position position="119"/>
    </location>
</feature>
<keyword evidence="5 18" id="KW-0121">Carboxypeptidase</keyword>
<dbReference type="SUPFAM" id="SSF56601">
    <property type="entry name" value="beta-lactamase/transpeptidase-like"/>
    <property type="match status" value="1"/>
</dbReference>
<dbReference type="SMART" id="SM00936">
    <property type="entry name" value="PBP5_C"/>
    <property type="match status" value="1"/>
</dbReference>
<dbReference type="InterPro" id="IPR018044">
    <property type="entry name" value="Peptidase_S11"/>
</dbReference>
<evidence type="ECO:0000256" key="4">
    <source>
        <dbReference type="ARBA" id="ARBA00012448"/>
    </source>
</evidence>
<dbReference type="SUPFAM" id="SSF69189">
    <property type="entry name" value="Penicillin-binding protein associated domain"/>
    <property type="match status" value="1"/>
</dbReference>
<evidence type="ECO:0000313" key="19">
    <source>
        <dbReference type="Proteomes" id="UP001329915"/>
    </source>
</evidence>
<evidence type="ECO:0000256" key="1">
    <source>
        <dbReference type="ARBA" id="ARBA00003217"/>
    </source>
</evidence>
<dbReference type="InterPro" id="IPR037167">
    <property type="entry name" value="Peptidase_S11_C_sf"/>
</dbReference>
<keyword evidence="10" id="KW-0573">Peptidoglycan synthesis</keyword>
<keyword evidence="19" id="KW-1185">Reference proteome</keyword>
<dbReference type="PANTHER" id="PTHR21581:SF6">
    <property type="entry name" value="TRAFFICKING PROTEIN PARTICLE COMPLEX SUBUNIT 12"/>
    <property type="match status" value="1"/>
</dbReference>
<dbReference type="Gene3D" id="3.40.710.10">
    <property type="entry name" value="DD-peptidase/beta-lactamase superfamily"/>
    <property type="match status" value="1"/>
</dbReference>
<evidence type="ECO:0000256" key="13">
    <source>
        <dbReference type="PIRSR" id="PIRSR618044-1"/>
    </source>
</evidence>
<evidence type="ECO:0000256" key="12">
    <source>
        <dbReference type="ARBA" id="ARBA00034000"/>
    </source>
</evidence>
<proteinExistence type="inferred from homology"/>
<dbReference type="InterPro" id="IPR001967">
    <property type="entry name" value="Peptidase_S11_N"/>
</dbReference>
<evidence type="ECO:0000256" key="9">
    <source>
        <dbReference type="ARBA" id="ARBA00022960"/>
    </source>
</evidence>
<dbReference type="InterPro" id="IPR000595">
    <property type="entry name" value="cNMP-bd_dom"/>
</dbReference>
<evidence type="ECO:0000256" key="7">
    <source>
        <dbReference type="ARBA" id="ARBA00022729"/>
    </source>
</evidence>
<evidence type="ECO:0000256" key="8">
    <source>
        <dbReference type="ARBA" id="ARBA00022801"/>
    </source>
</evidence>
<evidence type="ECO:0000256" key="6">
    <source>
        <dbReference type="ARBA" id="ARBA00022670"/>
    </source>
</evidence>
<comment type="pathway">
    <text evidence="2">Cell wall biogenesis; peptidoglycan biosynthesis.</text>
</comment>
<feature type="signal peptide" evidence="16">
    <location>
        <begin position="1"/>
        <end position="25"/>
    </location>
</feature>
<dbReference type="InterPro" id="IPR012907">
    <property type="entry name" value="Peptidase_S11_C"/>
</dbReference>
<dbReference type="KEGG" id="dbc:MFMK1_002876"/>
<comment type="catalytic activity">
    <reaction evidence="12">
        <text>Preferential cleavage: (Ac)2-L-Lys-D-Ala-|-D-Ala. Also transpeptidation of peptidyl-alanyl moieties that are N-acyl substituents of D-alanine.</text>
        <dbReference type="EC" id="3.4.16.4"/>
    </reaction>
</comment>